<reference evidence="4" key="1">
    <citation type="submission" date="2016-10" db="EMBL/GenBank/DDBJ databases">
        <authorList>
            <person name="Varghese N."/>
            <person name="Submissions S."/>
        </authorList>
    </citation>
    <scope>NUCLEOTIDE SEQUENCE [LARGE SCALE GENOMIC DNA]</scope>
    <source>
        <strain evidence="4">DSM 8987</strain>
    </source>
</reference>
<sequence length="913" mass="102317">MRLNLRFGLDLDGYRPAAADDCHGQVSLGPLGMLSQLETRLGLSVQQPAIMRRLTGYLQLLRQCDNGSRFYSASLQIDPLALAHSLLDWRDRWIEAGWDGTADADSAPRLRDLAEVEQALRQSGQVPPGPADRLAAIAERLEMTSLSLDVVLVDPLTEFPQLWQRVLQQLGARQELPEENFCLARPDTDLGRLQRALRDKGSFTPAHDGSLLLLTAPDEGLLARALSRIQRSDLPATSCCAEALATQVVSEQSLATIDQTLWLEDNPLTGASDASAWRPPLQVLPLALSLFWQPLDPRRLLEFLAHPICPVPAPARYRLADVVAQAPGLGGAAWRKAISELEENLQQQAKDRLAATAAIKNLRQRLADWLDLPRFDPATGAPPQRLAEHCARLARWMSQRAQLENVSPGLRTLLLAAASQAREAQQGLDDLALGQSCITRVQLDRLLEEVTAAGTPVPESRAELGAIPSLRAPGAAIANQQRLLWWDFIEPWLPQRLPWSHQELTDLARQGARLQSPRQQYESLLRRWQRPILAASDQLVLLRPLRQRGEEVRLHPLGNLLQSLCGDRQIPTIDLSAELAENEISTTTPLRLHLQLEPQTPRPLPGLRRWWQLDQPQWLTRRETESFSSLQALLFSPYQWVLNYKARLRTSGLNDLATGSRLKGNLFHHLIEALLTDPQFDWLQATDQQIGQATRQCFERLLAEEAATFLQPGQRREKQSLADTAMRSVCQLIQQLRAAQVRHVEIEKPVQGRFSGGDLAGAIDLLVTNADGDEAVIDLKWGGSRYRATELRANRALQLALYAWLRRQQQRWPAQAFFILEEGCLLAHNAHYFPRARVCPPLEDNATTAGLWQQFEAAYQWRRAQLDAGQIEVTVTGTLPDEQSKTPEKALTIPETSDRFNDYACLTGWEEQA</sequence>
<dbReference type="AlphaFoldDB" id="A0A1G7DZE7"/>
<keyword evidence="1" id="KW-0175">Coiled coil</keyword>
<evidence type="ECO:0000313" key="4">
    <source>
        <dbReference type="Proteomes" id="UP000243205"/>
    </source>
</evidence>
<keyword evidence="4" id="KW-1185">Reference proteome</keyword>
<dbReference type="EMBL" id="FNAQ01000016">
    <property type="protein sequence ID" value="SDE56536.1"/>
    <property type="molecule type" value="Genomic_DNA"/>
</dbReference>
<feature type="domain" description="PD-(D/E)XK endonuclease-like" evidence="2">
    <location>
        <begin position="626"/>
        <end position="819"/>
    </location>
</feature>
<dbReference type="InterPro" id="IPR011604">
    <property type="entry name" value="PDDEXK-like_dom_sf"/>
</dbReference>
<dbReference type="STRING" id="57664.SAMN05661003_11640"/>
<dbReference type="Pfam" id="PF12705">
    <property type="entry name" value="PDDEXK_1"/>
    <property type="match status" value="1"/>
</dbReference>
<evidence type="ECO:0000256" key="1">
    <source>
        <dbReference type="SAM" id="Coils"/>
    </source>
</evidence>
<organism evidence="3 4">
    <name type="scientific">Desulfuromonas thiophila</name>
    <dbReference type="NCBI Taxonomy" id="57664"/>
    <lineage>
        <taxon>Bacteria</taxon>
        <taxon>Pseudomonadati</taxon>
        <taxon>Thermodesulfobacteriota</taxon>
        <taxon>Desulfuromonadia</taxon>
        <taxon>Desulfuromonadales</taxon>
        <taxon>Desulfuromonadaceae</taxon>
        <taxon>Desulfuromonas</taxon>
    </lineage>
</organism>
<dbReference type="Proteomes" id="UP000243205">
    <property type="component" value="Unassembled WGS sequence"/>
</dbReference>
<gene>
    <name evidence="3" type="ORF">SAMN05661003_11640</name>
</gene>
<proteinExistence type="predicted"/>
<dbReference type="RefSeq" id="WP_171906424.1">
    <property type="nucleotide sequence ID" value="NZ_FNAQ01000016.1"/>
</dbReference>
<dbReference type="InterPro" id="IPR038726">
    <property type="entry name" value="PDDEXK_AddAB-type"/>
</dbReference>
<evidence type="ECO:0000259" key="2">
    <source>
        <dbReference type="Pfam" id="PF12705"/>
    </source>
</evidence>
<name>A0A1G7DZE7_9BACT</name>
<protein>
    <submittedName>
        <fullName evidence="3">PD-(D/E)XK nuclease superfamily protein</fullName>
    </submittedName>
</protein>
<feature type="coiled-coil region" evidence="1">
    <location>
        <begin position="338"/>
        <end position="365"/>
    </location>
</feature>
<evidence type="ECO:0000313" key="3">
    <source>
        <dbReference type="EMBL" id="SDE56536.1"/>
    </source>
</evidence>
<dbReference type="Gene3D" id="3.90.320.10">
    <property type="match status" value="1"/>
</dbReference>
<accession>A0A1G7DZE7</accession>